<keyword evidence="3" id="KW-1185">Reference proteome</keyword>
<accession>A0A2P7BQ92</accession>
<dbReference type="AlphaFoldDB" id="A0A2P7BQ92"/>
<evidence type="ECO:0000259" key="1">
    <source>
        <dbReference type="Pfam" id="PF20557"/>
    </source>
</evidence>
<proteinExistence type="predicted"/>
<protein>
    <recommendedName>
        <fullName evidence="1">Putative DnaT-like domain-containing protein</fullName>
    </recommendedName>
</protein>
<gene>
    <name evidence="2" type="ORF">CU102_12710</name>
</gene>
<dbReference type="RefSeq" id="WP_106711577.1">
    <property type="nucleotide sequence ID" value="NZ_PGGO01000008.1"/>
</dbReference>
<evidence type="ECO:0000313" key="2">
    <source>
        <dbReference type="EMBL" id="PSH68616.1"/>
    </source>
</evidence>
<sequence>MAAYGTKEAFVQYATDHGYVFPEGAADAQIAAAMLRGSLVIDRYEPKFSGARTSGYDQARAWPRTGAVTYYSEKIPSDAIPAPIVNASYEAAFLELVTPGSLSPVVTTNSIAKREKVGELEVEFAVSSSSSSADVVAAATPVVTVIEGLLWQFMRMCIPGILAV</sequence>
<dbReference type="OrthoDB" id="980409at2"/>
<dbReference type="Pfam" id="PF20557">
    <property type="entry name" value="DnaT_2"/>
    <property type="match status" value="1"/>
</dbReference>
<feature type="domain" description="Putative DnaT-like" evidence="1">
    <location>
        <begin position="3"/>
        <end position="153"/>
    </location>
</feature>
<dbReference type="EMBL" id="PGGO01000008">
    <property type="protein sequence ID" value="PSH68616.1"/>
    <property type="molecule type" value="Genomic_DNA"/>
</dbReference>
<comment type="caution">
    <text evidence="2">The sequence shown here is derived from an EMBL/GenBank/DDBJ whole genome shotgun (WGS) entry which is preliminary data.</text>
</comment>
<dbReference type="Proteomes" id="UP000241444">
    <property type="component" value="Unassembled WGS sequence"/>
</dbReference>
<dbReference type="InterPro" id="IPR046787">
    <property type="entry name" value="DnaT_2"/>
</dbReference>
<reference evidence="3" key="1">
    <citation type="submission" date="2017-11" db="EMBL/GenBank/DDBJ databases">
        <authorList>
            <person name="Kuznetsova I."/>
            <person name="Sazanova A."/>
            <person name="Chirak E."/>
            <person name="Safronova V."/>
            <person name="Willems A."/>
        </authorList>
    </citation>
    <scope>NUCLEOTIDE SEQUENCE [LARGE SCALE GENOMIC DNA]</scope>
    <source>
        <strain evidence="3">STM 196</strain>
    </source>
</reference>
<name>A0A2P7BQ92_9HYPH</name>
<organism evidence="2 3">
    <name type="scientific">Phyllobacterium brassicacearum</name>
    <dbReference type="NCBI Taxonomy" id="314235"/>
    <lineage>
        <taxon>Bacteria</taxon>
        <taxon>Pseudomonadati</taxon>
        <taxon>Pseudomonadota</taxon>
        <taxon>Alphaproteobacteria</taxon>
        <taxon>Hyphomicrobiales</taxon>
        <taxon>Phyllobacteriaceae</taxon>
        <taxon>Phyllobacterium</taxon>
    </lineage>
</organism>
<evidence type="ECO:0000313" key="3">
    <source>
        <dbReference type="Proteomes" id="UP000241444"/>
    </source>
</evidence>